<protein>
    <submittedName>
        <fullName evidence="1">Uncharacterized protein</fullName>
    </submittedName>
</protein>
<gene>
    <name evidence="1" type="ORF">UFOVP654_34</name>
</gene>
<dbReference type="EMBL" id="LR796614">
    <property type="protein sequence ID" value="CAB4154843.1"/>
    <property type="molecule type" value="Genomic_DNA"/>
</dbReference>
<evidence type="ECO:0000313" key="1">
    <source>
        <dbReference type="EMBL" id="CAB4154843.1"/>
    </source>
</evidence>
<reference evidence="1" key="1">
    <citation type="submission" date="2020-04" db="EMBL/GenBank/DDBJ databases">
        <authorList>
            <person name="Chiriac C."/>
            <person name="Salcher M."/>
            <person name="Ghai R."/>
            <person name="Kavagutti S V."/>
        </authorList>
    </citation>
    <scope>NUCLEOTIDE SEQUENCE</scope>
</reference>
<accession>A0A6J5N7E8</accession>
<proteinExistence type="predicted"/>
<organism evidence="1">
    <name type="scientific">uncultured Caudovirales phage</name>
    <dbReference type="NCBI Taxonomy" id="2100421"/>
    <lineage>
        <taxon>Viruses</taxon>
        <taxon>Duplodnaviria</taxon>
        <taxon>Heunggongvirae</taxon>
        <taxon>Uroviricota</taxon>
        <taxon>Caudoviricetes</taxon>
        <taxon>Peduoviridae</taxon>
        <taxon>Maltschvirus</taxon>
        <taxon>Maltschvirus maltsch</taxon>
    </lineage>
</organism>
<sequence length="74" mass="8491">MENKKPQIVTIDGTEHDANDFNEQEVMYLNHIMDLDRKIGSTQFQLQQLMVGKDAFLGMLKAELAKPKEVEVLN</sequence>
<name>A0A6J5N7E8_9CAUD</name>